<dbReference type="PANTHER" id="PTHR19136:SF81">
    <property type="entry name" value="MOLYBDENUM COFACTOR GUANYLYLTRANSFERASE"/>
    <property type="match status" value="1"/>
</dbReference>
<feature type="domain" description="MobA-like NTP transferase" evidence="9">
    <location>
        <begin position="5"/>
        <end position="167"/>
    </location>
</feature>
<comment type="domain">
    <text evidence="8">The N-terminal domain determines nucleotide recognition and specific binding, while the C-terminal domain determines the specific binding to the target protein.</text>
</comment>
<gene>
    <name evidence="8 10" type="primary">mobA</name>
    <name evidence="10" type="ORF">NCTC12227_00631</name>
</gene>
<evidence type="ECO:0000313" key="10">
    <source>
        <dbReference type="EMBL" id="VEJ20910.1"/>
    </source>
</evidence>
<feature type="binding site" evidence="8">
    <location>
        <position position="67"/>
    </location>
    <ligand>
        <name>GTP</name>
        <dbReference type="ChEBI" id="CHEBI:37565"/>
    </ligand>
</feature>
<comment type="similarity">
    <text evidence="8">Belongs to the MobA family.</text>
</comment>
<comment type="cofactor">
    <cofactor evidence="8">
        <name>Mg(2+)</name>
        <dbReference type="ChEBI" id="CHEBI:18420"/>
    </cofactor>
</comment>
<dbReference type="InterPro" id="IPR013482">
    <property type="entry name" value="Molybde_CF_guanTrfase"/>
</dbReference>
<evidence type="ECO:0000256" key="1">
    <source>
        <dbReference type="ARBA" id="ARBA00022490"/>
    </source>
</evidence>
<dbReference type="RefSeq" id="WP_085390416.1">
    <property type="nucleotide sequence ID" value="NZ_LR134440.1"/>
</dbReference>
<dbReference type="CDD" id="cd02503">
    <property type="entry name" value="MobA"/>
    <property type="match status" value="1"/>
</dbReference>
<feature type="binding site" evidence="8">
    <location>
        <position position="101"/>
    </location>
    <ligand>
        <name>GTP</name>
        <dbReference type="ChEBI" id="CHEBI:37565"/>
    </ligand>
</feature>
<feature type="binding site" evidence="8">
    <location>
        <position position="21"/>
    </location>
    <ligand>
        <name>GTP</name>
        <dbReference type="ChEBI" id="CHEBI:37565"/>
    </ligand>
</feature>
<keyword evidence="4 8" id="KW-0547">Nucleotide-binding</keyword>
<keyword evidence="2 8" id="KW-0808">Transferase</keyword>
<dbReference type="NCBIfam" id="TIGR02665">
    <property type="entry name" value="molyb_mobA"/>
    <property type="match status" value="1"/>
</dbReference>
<evidence type="ECO:0000256" key="8">
    <source>
        <dbReference type="HAMAP-Rule" id="MF_00316"/>
    </source>
</evidence>
<name>A0A1X3CJT8_9NEIS</name>
<protein>
    <recommendedName>
        <fullName evidence="8">Molybdenum cofactor guanylyltransferase</fullName>
        <shortName evidence="8">MoCo guanylyltransferase</shortName>
        <ecNumber evidence="8">2.7.7.77</ecNumber>
    </recommendedName>
    <alternativeName>
        <fullName evidence="8">GTP:molybdopterin guanylyltransferase</fullName>
    </alternativeName>
    <alternativeName>
        <fullName evidence="8">Mo-MPT guanylyltransferase</fullName>
    </alternativeName>
    <alternativeName>
        <fullName evidence="8">Molybdopterin guanylyltransferase</fullName>
    </alternativeName>
    <alternativeName>
        <fullName evidence="8">Molybdopterin-guanine dinucleotide synthase</fullName>
        <shortName evidence="8">MGD synthase</shortName>
    </alternativeName>
</protein>
<dbReference type="InterPro" id="IPR025877">
    <property type="entry name" value="MobA-like_NTP_Trfase"/>
</dbReference>
<sequence>MNVGVLIMAGGEGNRMGGQDKGMVMWKNKAFIDHVIDRIGPQVSHIAISANRNLEEYAKRSTHVFPDARQWQGLGPLAALCTAANDIQLAKTDWLLIVPCDSLNLPHNLVETFLNAARKSPVASAFYAQTGAQPHYSIMFIRPQLLQSTVAYLYTGMRTLRGWLQQQRARPVPFASEAEFVNYNSPQDMENTPC</sequence>
<evidence type="ECO:0000256" key="5">
    <source>
        <dbReference type="ARBA" id="ARBA00022842"/>
    </source>
</evidence>
<dbReference type="EMBL" id="LR134516">
    <property type="protein sequence ID" value="VEJ20910.1"/>
    <property type="molecule type" value="Genomic_DNA"/>
</dbReference>
<feature type="binding site" evidence="8">
    <location>
        <position position="101"/>
    </location>
    <ligand>
        <name>Mg(2+)</name>
        <dbReference type="ChEBI" id="CHEBI:18420"/>
    </ligand>
</feature>
<dbReference type="HAMAP" id="MF_00316">
    <property type="entry name" value="MobA"/>
    <property type="match status" value="1"/>
</dbReference>
<keyword evidence="6 8" id="KW-0342">GTP-binding</keyword>
<evidence type="ECO:0000256" key="2">
    <source>
        <dbReference type="ARBA" id="ARBA00022679"/>
    </source>
</evidence>
<dbReference type="Proteomes" id="UP000268229">
    <property type="component" value="Chromosome"/>
</dbReference>
<dbReference type="Gene3D" id="3.90.550.10">
    <property type="entry name" value="Spore Coat Polysaccharide Biosynthesis Protein SpsA, Chain A"/>
    <property type="match status" value="1"/>
</dbReference>
<keyword evidence="5 8" id="KW-0460">Magnesium</keyword>
<proteinExistence type="inferred from homology"/>
<comment type="caution">
    <text evidence="8">Lacks conserved residue(s) required for the propagation of feature annotation.</text>
</comment>
<evidence type="ECO:0000256" key="4">
    <source>
        <dbReference type="ARBA" id="ARBA00022741"/>
    </source>
</evidence>
<accession>A0A1X3CJT8</accession>
<dbReference type="GO" id="GO:0005737">
    <property type="term" value="C:cytoplasm"/>
    <property type="evidence" value="ECO:0007669"/>
    <property type="project" value="UniProtKB-SubCell"/>
</dbReference>
<comment type="catalytic activity">
    <reaction evidence="8">
        <text>Mo-molybdopterin + GTP + H(+) = Mo-molybdopterin guanine dinucleotide + diphosphate</text>
        <dbReference type="Rhea" id="RHEA:34243"/>
        <dbReference type="ChEBI" id="CHEBI:15378"/>
        <dbReference type="ChEBI" id="CHEBI:33019"/>
        <dbReference type="ChEBI" id="CHEBI:37565"/>
        <dbReference type="ChEBI" id="CHEBI:71302"/>
        <dbReference type="ChEBI" id="CHEBI:71310"/>
        <dbReference type="EC" id="2.7.7.77"/>
    </reaction>
</comment>
<dbReference type="OrthoDB" id="9788394at2"/>
<dbReference type="GO" id="GO:0061603">
    <property type="term" value="F:molybdenum cofactor guanylyltransferase activity"/>
    <property type="evidence" value="ECO:0007669"/>
    <property type="project" value="UniProtKB-EC"/>
</dbReference>
<dbReference type="KEGG" id="nani:NCTC12227_00631"/>
<dbReference type="GO" id="GO:1902758">
    <property type="term" value="P:bis(molybdopterin guanine dinucleotide)molybdenum biosynthetic process"/>
    <property type="evidence" value="ECO:0007669"/>
    <property type="project" value="TreeGrafter"/>
</dbReference>
<keyword evidence="11" id="KW-1185">Reference proteome</keyword>
<dbReference type="SUPFAM" id="SSF53448">
    <property type="entry name" value="Nucleotide-diphospho-sugar transferases"/>
    <property type="match status" value="1"/>
</dbReference>
<comment type="function">
    <text evidence="8">Transfers a GMP moiety from GTP to Mo-molybdopterin (Mo-MPT) cofactor (Moco or molybdenum cofactor) to form Mo-molybdopterin guanine dinucleotide (Mo-MGD) cofactor.</text>
</comment>
<comment type="subcellular location">
    <subcellularLocation>
        <location evidence="8">Cytoplasm</location>
    </subcellularLocation>
</comment>
<dbReference type="STRING" id="326522.BWD08_06890"/>
<evidence type="ECO:0000313" key="11">
    <source>
        <dbReference type="Proteomes" id="UP000268229"/>
    </source>
</evidence>
<keyword evidence="1 8" id="KW-0963">Cytoplasm</keyword>
<reference evidence="10 11" key="1">
    <citation type="submission" date="2018-12" db="EMBL/GenBank/DDBJ databases">
        <authorList>
            <consortium name="Pathogen Informatics"/>
        </authorList>
    </citation>
    <scope>NUCLEOTIDE SEQUENCE [LARGE SCALE GENOMIC DNA]</scope>
    <source>
        <strain evidence="10 11">NCTC12227</strain>
    </source>
</reference>
<organism evidence="10 11">
    <name type="scientific">Neisseria animaloris</name>
    <dbReference type="NCBI Taxonomy" id="326522"/>
    <lineage>
        <taxon>Bacteria</taxon>
        <taxon>Pseudomonadati</taxon>
        <taxon>Pseudomonadota</taxon>
        <taxon>Betaproteobacteria</taxon>
        <taxon>Neisseriales</taxon>
        <taxon>Neisseriaceae</taxon>
        <taxon>Neisseria</taxon>
    </lineage>
</organism>
<keyword evidence="3 8" id="KW-0479">Metal-binding</keyword>
<dbReference type="AlphaFoldDB" id="A0A1X3CJT8"/>
<evidence type="ECO:0000256" key="6">
    <source>
        <dbReference type="ARBA" id="ARBA00023134"/>
    </source>
</evidence>
<dbReference type="GO" id="GO:0046872">
    <property type="term" value="F:metal ion binding"/>
    <property type="evidence" value="ECO:0007669"/>
    <property type="project" value="UniProtKB-KW"/>
</dbReference>
<dbReference type="EC" id="2.7.7.77" evidence="8"/>
<evidence type="ECO:0000256" key="3">
    <source>
        <dbReference type="ARBA" id="ARBA00022723"/>
    </source>
</evidence>
<dbReference type="InterPro" id="IPR029044">
    <property type="entry name" value="Nucleotide-diphossugar_trans"/>
</dbReference>
<evidence type="ECO:0000256" key="7">
    <source>
        <dbReference type="ARBA" id="ARBA00023150"/>
    </source>
</evidence>
<dbReference type="Pfam" id="PF12804">
    <property type="entry name" value="NTP_transf_3"/>
    <property type="match status" value="1"/>
</dbReference>
<keyword evidence="7 8" id="KW-0501">Molybdenum cofactor biosynthesis</keyword>
<dbReference type="PANTHER" id="PTHR19136">
    <property type="entry name" value="MOLYBDENUM COFACTOR GUANYLYLTRANSFERASE"/>
    <property type="match status" value="1"/>
</dbReference>
<comment type="subunit">
    <text evidence="8">Monomer.</text>
</comment>
<dbReference type="GO" id="GO:0005525">
    <property type="term" value="F:GTP binding"/>
    <property type="evidence" value="ECO:0007669"/>
    <property type="project" value="UniProtKB-UniRule"/>
</dbReference>
<evidence type="ECO:0000259" key="9">
    <source>
        <dbReference type="Pfam" id="PF12804"/>
    </source>
</evidence>